<dbReference type="EMBL" id="AP013066">
    <property type="protein sequence ID" value="BAN35329.1"/>
    <property type="molecule type" value="Genomic_DNA"/>
</dbReference>
<dbReference type="FunFam" id="3.30.70.270:FF:000001">
    <property type="entry name" value="Diguanylate cyclase domain protein"/>
    <property type="match status" value="1"/>
</dbReference>
<feature type="domain" description="Response regulatory" evidence="5">
    <location>
        <begin position="327"/>
        <end position="443"/>
    </location>
</feature>
<dbReference type="AlphaFoldDB" id="S6AL32"/>
<dbReference type="Gene3D" id="3.40.50.2300">
    <property type="match status" value="1"/>
</dbReference>
<dbReference type="Pfam" id="PF00990">
    <property type="entry name" value="GGDEF"/>
    <property type="match status" value="1"/>
</dbReference>
<dbReference type="KEGG" id="sdr:SCD_n01506"/>
<dbReference type="OrthoDB" id="9813903at2"/>
<dbReference type="eggNOG" id="COG1639">
    <property type="taxonomic scope" value="Bacteria"/>
</dbReference>
<evidence type="ECO:0000259" key="6">
    <source>
        <dbReference type="PROSITE" id="PS50887"/>
    </source>
</evidence>
<sequence length="644" mass="70981">MEAINQSRFKELKATGQLPSPKGVALALLNLMQQEDVTIQSIAHVVQTDPALSGRLIKFANSLHFNTRRPIASVSEAVMMIGLPMVRQLVLGFSVLSDHRNGKCNAFNYQQFWSCSLATAIANQALSAQAKTSSEETFTCGLLSGIGRLTLATLFPDKYATVLSTAAGAPPDELNRLEQEQFDTDHNELAAALLKEWGFPLILIETIYHHENPEKGDFQAGSRAYTLVHSLSLSRSLANLCIADEGSRRALLPGLYVLGARLGIDAEALMTLSDHVVSEWQQWGKILDVPTQELPSFAEMAASLPPLVEVAGSEASGKTDQAELPLRILIVDDDKAVSNYLQKLLASHGHTVFSAADGQEGLEKVIEYNPQLVISDWVMPNMDGIAFCKSLRTTRGGRELYFIILTALADEDRLVEAFEAGVDDYLVKPFSVKVLMARLRAGQRLTQLKEEISREREEVRRIASELAVTNRRLQRLALTDPLTLLPNRRYGMDSLEQEWEAAKNSARPLTCMLIDLDRFKQINDTYGHDTGDVALKQAAKILKNAARTQDIVSRIGGEEFMVICPDTQLKEGAQYAELIRRTFEDSLINAGADRVKINVSIGVAQYNPTMPHFSALIKAADDALYQAKLNGRNKVVACTSVTSR</sequence>
<keyword evidence="9" id="KW-1185">Reference proteome</keyword>
<dbReference type="GO" id="GO:0052621">
    <property type="term" value="F:diguanylate cyclase activity"/>
    <property type="evidence" value="ECO:0007669"/>
    <property type="project" value="UniProtKB-EC"/>
</dbReference>
<dbReference type="InterPro" id="IPR029787">
    <property type="entry name" value="Nucleotide_cyclase"/>
</dbReference>
<dbReference type="EC" id="2.7.7.65" evidence="1"/>
<dbReference type="CDD" id="cd01949">
    <property type="entry name" value="GGDEF"/>
    <property type="match status" value="1"/>
</dbReference>
<dbReference type="PROSITE" id="PS50887">
    <property type="entry name" value="GGDEF"/>
    <property type="match status" value="1"/>
</dbReference>
<keyword evidence="3" id="KW-0597">Phosphoprotein</keyword>
<dbReference type="InterPro" id="IPR013976">
    <property type="entry name" value="HDOD"/>
</dbReference>
<reference evidence="8 9" key="1">
    <citation type="journal article" date="2012" name="Appl. Environ. Microbiol.">
        <title>Draft genome sequence of a psychrotolerant sulfur-oxidizing bacterium, Sulfuricella denitrificans skB26, and proteomic insights into cold adaptation.</title>
        <authorList>
            <person name="Watanabe T."/>
            <person name="Kojima H."/>
            <person name="Fukui M."/>
        </authorList>
    </citation>
    <scope>NUCLEOTIDE SEQUENCE [LARGE SCALE GENOMIC DNA]</scope>
    <source>
        <strain evidence="9">skB26</strain>
    </source>
</reference>
<dbReference type="PANTHER" id="PTHR45138:SF9">
    <property type="entry name" value="DIGUANYLATE CYCLASE DGCM-RELATED"/>
    <property type="match status" value="1"/>
</dbReference>
<dbReference type="InterPro" id="IPR011006">
    <property type="entry name" value="CheY-like_superfamily"/>
</dbReference>
<dbReference type="GO" id="GO:0000160">
    <property type="term" value="P:phosphorelay signal transduction system"/>
    <property type="evidence" value="ECO:0007669"/>
    <property type="project" value="InterPro"/>
</dbReference>
<name>S6AL32_SULDS</name>
<dbReference type="SUPFAM" id="SSF52172">
    <property type="entry name" value="CheY-like"/>
    <property type="match status" value="1"/>
</dbReference>
<keyword evidence="4" id="KW-0175">Coiled coil</keyword>
<evidence type="ECO:0000256" key="3">
    <source>
        <dbReference type="PROSITE-ProRule" id="PRU00169"/>
    </source>
</evidence>
<organism evidence="8 9">
    <name type="scientific">Sulfuricella denitrificans (strain DSM 22764 / NBRC 105220 / skB26)</name>
    <dbReference type="NCBI Taxonomy" id="1163617"/>
    <lineage>
        <taxon>Bacteria</taxon>
        <taxon>Pseudomonadati</taxon>
        <taxon>Pseudomonadota</taxon>
        <taxon>Betaproteobacteria</taxon>
        <taxon>Nitrosomonadales</taxon>
        <taxon>Sulfuricellaceae</taxon>
        <taxon>Sulfuricella</taxon>
    </lineage>
</organism>
<dbReference type="CDD" id="cd17574">
    <property type="entry name" value="REC_OmpR"/>
    <property type="match status" value="1"/>
</dbReference>
<dbReference type="InterPro" id="IPR050469">
    <property type="entry name" value="Diguanylate_Cyclase"/>
</dbReference>
<dbReference type="InterPro" id="IPR043128">
    <property type="entry name" value="Rev_trsase/Diguanyl_cyclase"/>
</dbReference>
<feature type="coiled-coil region" evidence="4">
    <location>
        <begin position="438"/>
        <end position="465"/>
    </location>
</feature>
<dbReference type="NCBIfam" id="TIGR00254">
    <property type="entry name" value="GGDEF"/>
    <property type="match status" value="1"/>
</dbReference>
<evidence type="ECO:0000313" key="9">
    <source>
        <dbReference type="Proteomes" id="UP000015559"/>
    </source>
</evidence>
<evidence type="ECO:0000313" key="8">
    <source>
        <dbReference type="EMBL" id="BAN35329.1"/>
    </source>
</evidence>
<gene>
    <name evidence="8" type="ORF">SCD_n01506</name>
</gene>
<dbReference type="RefSeq" id="WP_009205715.1">
    <property type="nucleotide sequence ID" value="NC_022357.1"/>
</dbReference>
<dbReference type="PROSITE" id="PS50110">
    <property type="entry name" value="RESPONSE_REGULATORY"/>
    <property type="match status" value="1"/>
</dbReference>
<accession>S6AL32</accession>
<feature type="domain" description="GGDEF" evidence="6">
    <location>
        <begin position="507"/>
        <end position="640"/>
    </location>
</feature>
<comment type="catalytic activity">
    <reaction evidence="2">
        <text>2 GTP = 3',3'-c-di-GMP + 2 diphosphate</text>
        <dbReference type="Rhea" id="RHEA:24898"/>
        <dbReference type="ChEBI" id="CHEBI:33019"/>
        <dbReference type="ChEBI" id="CHEBI:37565"/>
        <dbReference type="ChEBI" id="CHEBI:58805"/>
        <dbReference type="EC" id="2.7.7.65"/>
    </reaction>
</comment>
<dbReference type="eggNOG" id="COG3706">
    <property type="taxonomic scope" value="Bacteria"/>
</dbReference>
<dbReference type="Pfam" id="PF08668">
    <property type="entry name" value="HDOD"/>
    <property type="match status" value="1"/>
</dbReference>
<dbReference type="SUPFAM" id="SSF109604">
    <property type="entry name" value="HD-domain/PDEase-like"/>
    <property type="match status" value="1"/>
</dbReference>
<feature type="modified residue" description="4-aspartylphosphate" evidence="3">
    <location>
        <position position="376"/>
    </location>
</feature>
<protein>
    <recommendedName>
        <fullName evidence="1">diguanylate cyclase</fullName>
        <ecNumber evidence="1">2.7.7.65</ecNumber>
    </recommendedName>
</protein>
<dbReference type="Gene3D" id="1.10.3210.10">
    <property type="entry name" value="Hypothetical protein af1432"/>
    <property type="match status" value="1"/>
</dbReference>
<proteinExistence type="predicted"/>
<dbReference type="SMART" id="SM00448">
    <property type="entry name" value="REC"/>
    <property type="match status" value="1"/>
</dbReference>
<dbReference type="STRING" id="1163617.SCD_n01506"/>
<evidence type="ECO:0000256" key="1">
    <source>
        <dbReference type="ARBA" id="ARBA00012528"/>
    </source>
</evidence>
<dbReference type="Pfam" id="PF00072">
    <property type="entry name" value="Response_reg"/>
    <property type="match status" value="1"/>
</dbReference>
<feature type="domain" description="HDOD" evidence="7">
    <location>
        <begin position="18"/>
        <end position="213"/>
    </location>
</feature>
<dbReference type="Proteomes" id="UP000015559">
    <property type="component" value="Chromosome"/>
</dbReference>
<evidence type="ECO:0000256" key="4">
    <source>
        <dbReference type="SAM" id="Coils"/>
    </source>
</evidence>
<dbReference type="SMART" id="SM00267">
    <property type="entry name" value="GGDEF"/>
    <property type="match status" value="1"/>
</dbReference>
<dbReference type="Gene3D" id="3.30.70.270">
    <property type="match status" value="1"/>
</dbReference>
<dbReference type="HOGENOM" id="CLU_019124_1_0_4"/>
<evidence type="ECO:0000259" key="5">
    <source>
        <dbReference type="PROSITE" id="PS50110"/>
    </source>
</evidence>
<dbReference type="PROSITE" id="PS51833">
    <property type="entry name" value="HDOD"/>
    <property type="match status" value="1"/>
</dbReference>
<dbReference type="InterPro" id="IPR000160">
    <property type="entry name" value="GGDEF_dom"/>
</dbReference>
<evidence type="ECO:0000256" key="2">
    <source>
        <dbReference type="ARBA" id="ARBA00034247"/>
    </source>
</evidence>
<dbReference type="InterPro" id="IPR001789">
    <property type="entry name" value="Sig_transdc_resp-reg_receiver"/>
</dbReference>
<dbReference type="SUPFAM" id="SSF55073">
    <property type="entry name" value="Nucleotide cyclase"/>
    <property type="match status" value="1"/>
</dbReference>
<evidence type="ECO:0000259" key="7">
    <source>
        <dbReference type="PROSITE" id="PS51833"/>
    </source>
</evidence>
<dbReference type="PANTHER" id="PTHR45138">
    <property type="entry name" value="REGULATORY COMPONENTS OF SENSORY TRANSDUCTION SYSTEM"/>
    <property type="match status" value="1"/>
</dbReference>